<gene>
    <name evidence="2" type="ORF">DS031_22070</name>
</gene>
<keyword evidence="1" id="KW-1133">Transmembrane helix</keyword>
<comment type="caution">
    <text evidence="2">The sequence shown here is derived from an EMBL/GenBank/DDBJ whole genome shotgun (WGS) entry which is preliminary data.</text>
</comment>
<keyword evidence="1" id="KW-0812">Transmembrane</keyword>
<dbReference type="OrthoDB" id="2088152at2"/>
<evidence type="ECO:0000256" key="1">
    <source>
        <dbReference type="SAM" id="Phobius"/>
    </source>
</evidence>
<dbReference type="InterPro" id="IPR027417">
    <property type="entry name" value="P-loop_NTPase"/>
</dbReference>
<evidence type="ECO:0008006" key="4">
    <source>
        <dbReference type="Google" id="ProtNLM"/>
    </source>
</evidence>
<evidence type="ECO:0000313" key="3">
    <source>
        <dbReference type="Proteomes" id="UP000253314"/>
    </source>
</evidence>
<dbReference type="RefSeq" id="WP_113808330.1">
    <property type="nucleotide sequence ID" value="NZ_QOCW01000036.1"/>
</dbReference>
<keyword evidence="3" id="KW-1185">Reference proteome</keyword>
<keyword evidence="1" id="KW-0472">Membrane</keyword>
<dbReference type="Proteomes" id="UP000253314">
    <property type="component" value="Unassembled WGS sequence"/>
</dbReference>
<organism evidence="2 3">
    <name type="scientific">Bacillus taeanensis</name>
    <dbReference type="NCBI Taxonomy" id="273032"/>
    <lineage>
        <taxon>Bacteria</taxon>
        <taxon>Bacillati</taxon>
        <taxon>Bacillota</taxon>
        <taxon>Bacilli</taxon>
        <taxon>Bacillales</taxon>
        <taxon>Bacillaceae</taxon>
        <taxon>Bacillus</taxon>
    </lineage>
</organism>
<protein>
    <recommendedName>
        <fullName evidence="4">Thymidylate kinase-like domain-containing protein</fullName>
    </recommendedName>
</protein>
<dbReference type="EMBL" id="QOCW01000036">
    <property type="protein sequence ID" value="RBW67493.1"/>
    <property type="molecule type" value="Genomic_DNA"/>
</dbReference>
<evidence type="ECO:0000313" key="2">
    <source>
        <dbReference type="EMBL" id="RBW67493.1"/>
    </source>
</evidence>
<dbReference type="SUPFAM" id="SSF52540">
    <property type="entry name" value="P-loop containing nucleoside triphosphate hydrolases"/>
    <property type="match status" value="1"/>
</dbReference>
<proteinExistence type="predicted"/>
<sequence length="439" mass="51908">MNKTDFIKTLISVLNSSNYSWCIPSSYHKLPAHVTSDIDIVISEKPLKVIRYLAQYFSTFNCSWKLVQCYEGKNYFCTFAAVINGKLDTVYVDLFQHYYYEGKKVIDGSLFLKNTRQYDGILIPSIKVEFLYGFLKKVLRERLSLTEFNDLANLYSQDRSGCFALLFAYFNQEDVERIQKSIKEGDYDELVSRLKILKKALLFEGTKKFSTFYDRYKMFLIKGWKRVIRKPGIEVICLGPDGSGKSTAIKGFEKEIKVILNVRKYHLRSLPPKLYRDNTLNKQPSLHRKPAYSFLFSFIKLLSYVLLYWFGWLFITNPKKLRSAVILMDRSYHDIQIDPRRFRIKIPKFIIKLIVHLFPKPNLFFIFDAPTELIQERKQEVSFEETTKQRRRYKEFKSKVKNAFIINTNLPVQTVSSQMSRILITYMSNRLKKRLKIKD</sequence>
<dbReference type="AlphaFoldDB" id="A0A366XTK9"/>
<reference evidence="2 3" key="1">
    <citation type="submission" date="2018-07" db="EMBL/GenBank/DDBJ databases">
        <title>Lottiidibacillus patelloidae gen. nov., sp. nov., isolated from the intestinal tract of a marine limpet and the reclassification of B. taeanensis BH030017T, B. algicola KMM 3737T and B. hwajinpoensis SW-72T as genus Lottiidibacillus.</title>
        <authorList>
            <person name="Liu R."/>
            <person name="Huang Z."/>
        </authorList>
    </citation>
    <scope>NUCLEOTIDE SEQUENCE [LARGE SCALE GENOMIC DNA]</scope>
    <source>
        <strain evidence="2 3">BH030017</strain>
    </source>
</reference>
<name>A0A366XTK9_9BACI</name>
<dbReference type="Gene3D" id="3.40.50.300">
    <property type="entry name" value="P-loop containing nucleotide triphosphate hydrolases"/>
    <property type="match status" value="1"/>
</dbReference>
<feature type="transmembrane region" description="Helical" evidence="1">
    <location>
        <begin position="291"/>
        <end position="315"/>
    </location>
</feature>
<accession>A0A366XTK9</accession>